<gene>
    <name evidence="1" type="ORF">KIW84_072588</name>
</gene>
<dbReference type="Gramene" id="Psat07G0258800-T1">
    <property type="protein sequence ID" value="KAI5386069.1"/>
    <property type="gene ID" value="KIW84_072588"/>
</dbReference>
<reference evidence="1 2" key="1">
    <citation type="journal article" date="2022" name="Nat. Genet.">
        <title>Improved pea reference genome and pan-genome highlight genomic features and evolutionary characteristics.</title>
        <authorList>
            <person name="Yang T."/>
            <person name="Liu R."/>
            <person name="Luo Y."/>
            <person name="Hu S."/>
            <person name="Wang D."/>
            <person name="Wang C."/>
            <person name="Pandey M.K."/>
            <person name="Ge S."/>
            <person name="Xu Q."/>
            <person name="Li N."/>
            <person name="Li G."/>
            <person name="Huang Y."/>
            <person name="Saxena R.K."/>
            <person name="Ji Y."/>
            <person name="Li M."/>
            <person name="Yan X."/>
            <person name="He Y."/>
            <person name="Liu Y."/>
            <person name="Wang X."/>
            <person name="Xiang C."/>
            <person name="Varshney R.K."/>
            <person name="Ding H."/>
            <person name="Gao S."/>
            <person name="Zong X."/>
        </authorList>
    </citation>
    <scope>NUCLEOTIDE SEQUENCE [LARGE SCALE GENOMIC DNA]</scope>
    <source>
        <strain evidence="1 2">cv. Zhongwan 6</strain>
    </source>
</reference>
<dbReference type="EMBL" id="JAMSHJ010000007">
    <property type="protein sequence ID" value="KAI5386069.1"/>
    <property type="molecule type" value="Genomic_DNA"/>
</dbReference>
<organism evidence="1 2">
    <name type="scientific">Pisum sativum</name>
    <name type="common">Garden pea</name>
    <name type="synonym">Lathyrus oleraceus</name>
    <dbReference type="NCBI Taxonomy" id="3888"/>
    <lineage>
        <taxon>Eukaryota</taxon>
        <taxon>Viridiplantae</taxon>
        <taxon>Streptophyta</taxon>
        <taxon>Embryophyta</taxon>
        <taxon>Tracheophyta</taxon>
        <taxon>Spermatophyta</taxon>
        <taxon>Magnoliopsida</taxon>
        <taxon>eudicotyledons</taxon>
        <taxon>Gunneridae</taxon>
        <taxon>Pentapetalae</taxon>
        <taxon>rosids</taxon>
        <taxon>fabids</taxon>
        <taxon>Fabales</taxon>
        <taxon>Fabaceae</taxon>
        <taxon>Papilionoideae</taxon>
        <taxon>50 kb inversion clade</taxon>
        <taxon>NPAAA clade</taxon>
        <taxon>Hologalegina</taxon>
        <taxon>IRL clade</taxon>
        <taxon>Fabeae</taxon>
        <taxon>Lathyrus</taxon>
    </lineage>
</organism>
<proteinExistence type="predicted"/>
<dbReference type="AlphaFoldDB" id="A0A9D4VLD3"/>
<dbReference type="Proteomes" id="UP001058974">
    <property type="component" value="Chromosome 7"/>
</dbReference>
<accession>A0A9D4VLD3</accession>
<evidence type="ECO:0000313" key="2">
    <source>
        <dbReference type="Proteomes" id="UP001058974"/>
    </source>
</evidence>
<sequence>LYIRPSIIPFFLVKYQTNFSQYRKLSMASTKSIITALLLVVTMSSMILEARQLLQTTTQPNFPGIPTLPKPTALPPLPSISTLPQASLPPLPPSLPKLTMPPLPTFPTNIPTLNIPPLPAITSLPNIPTSIPTTFPSIPFLTPPPSSTSSP</sequence>
<comment type="caution">
    <text evidence="1">The sequence shown here is derived from an EMBL/GenBank/DDBJ whole genome shotgun (WGS) entry which is preliminary data.</text>
</comment>
<feature type="non-terminal residue" evidence="1">
    <location>
        <position position="1"/>
    </location>
</feature>
<evidence type="ECO:0000313" key="1">
    <source>
        <dbReference type="EMBL" id="KAI5386069.1"/>
    </source>
</evidence>
<name>A0A9D4VLD3_PEA</name>
<protein>
    <submittedName>
        <fullName evidence="1">Uncharacterized protein</fullName>
    </submittedName>
</protein>
<keyword evidence="2" id="KW-1185">Reference proteome</keyword>